<sequence length="322" mass="36114">MDFSQLVALQREYFNTGATKNLETRKHHLSTLRKCITENVDKLCDAVYKDHRRDQTVTKDLEIMTTLEELDYVLQNLDKWAAPQRVESTDMLTETDVPMIVKDPLGVVLLISPWNVPLIIFFQPLICALAAGNTVINKPSEISANVSAVVAKIIPKYFDEKVVAVVEGGVEETTALLRERFDHIMYTGAPQVGKIVMAAAAKHLTPVTLELGGKCPVVVAEDADIGLLAEILALKKWTNCGQACIAPDYVMVPSQLKNRLVDQLKTKIQERYTKDVKSSRLYSRVINQRHFDRLKSVLDKSKGQILIKAGECDRKDVFIPRP</sequence>
<dbReference type="EMBL" id="AZBU02000003">
    <property type="protein sequence ID" value="TKR88323.1"/>
    <property type="molecule type" value="Genomic_DNA"/>
</dbReference>
<dbReference type="Gene3D" id="3.40.605.10">
    <property type="entry name" value="Aldehyde Dehydrogenase, Chain A, domain 1"/>
    <property type="match status" value="1"/>
</dbReference>
<dbReference type="InterPro" id="IPR016163">
    <property type="entry name" value="Ald_DH_C"/>
</dbReference>
<evidence type="ECO:0000313" key="4">
    <source>
        <dbReference type="EMBL" id="TKR88323.1"/>
    </source>
</evidence>
<proteinExistence type="inferred from homology"/>
<dbReference type="SUPFAM" id="SSF53720">
    <property type="entry name" value="ALDH-like"/>
    <property type="match status" value="1"/>
</dbReference>
<dbReference type="GO" id="GO:0004029">
    <property type="term" value="F:aldehyde dehydrogenase (NAD+) activity"/>
    <property type="evidence" value="ECO:0007669"/>
    <property type="project" value="TreeGrafter"/>
</dbReference>
<dbReference type="GO" id="GO:0005737">
    <property type="term" value="C:cytoplasm"/>
    <property type="evidence" value="ECO:0007669"/>
    <property type="project" value="TreeGrafter"/>
</dbReference>
<name>A0A4U5NYE0_STECR</name>
<evidence type="ECO:0000256" key="1">
    <source>
        <dbReference type="ARBA" id="ARBA00009986"/>
    </source>
</evidence>
<gene>
    <name evidence="4" type="ORF">L596_012582</name>
</gene>
<keyword evidence="5" id="KW-1185">Reference proteome</keyword>
<dbReference type="AlphaFoldDB" id="A0A4U5NYE0"/>
<organism evidence="4 5">
    <name type="scientific">Steinernema carpocapsae</name>
    <name type="common">Entomopathogenic nematode</name>
    <dbReference type="NCBI Taxonomy" id="34508"/>
    <lineage>
        <taxon>Eukaryota</taxon>
        <taxon>Metazoa</taxon>
        <taxon>Ecdysozoa</taxon>
        <taxon>Nematoda</taxon>
        <taxon>Chromadorea</taxon>
        <taxon>Rhabditida</taxon>
        <taxon>Tylenchina</taxon>
        <taxon>Panagrolaimomorpha</taxon>
        <taxon>Strongyloidoidea</taxon>
        <taxon>Steinernematidae</taxon>
        <taxon>Steinernema</taxon>
    </lineage>
</organism>
<dbReference type="InterPro" id="IPR012394">
    <property type="entry name" value="Aldehyde_DH_NAD(P)"/>
</dbReference>
<dbReference type="FunFam" id="3.40.605.10:FF:000004">
    <property type="entry name" value="Aldehyde dehydrogenase"/>
    <property type="match status" value="1"/>
</dbReference>
<dbReference type="PANTHER" id="PTHR43570:SF16">
    <property type="entry name" value="ALDEHYDE DEHYDROGENASE TYPE III, ISOFORM Q"/>
    <property type="match status" value="1"/>
</dbReference>
<dbReference type="Proteomes" id="UP000298663">
    <property type="component" value="Unassembled WGS sequence"/>
</dbReference>
<dbReference type="GO" id="GO:0006081">
    <property type="term" value="P:aldehyde metabolic process"/>
    <property type="evidence" value="ECO:0007669"/>
    <property type="project" value="InterPro"/>
</dbReference>
<dbReference type="Gene3D" id="3.40.309.10">
    <property type="entry name" value="Aldehyde Dehydrogenase, Chain A, domain 2"/>
    <property type="match status" value="1"/>
</dbReference>
<protein>
    <recommendedName>
        <fullName evidence="3">Aldehyde dehydrogenase domain-containing protein</fullName>
    </recommendedName>
</protein>
<evidence type="ECO:0000259" key="3">
    <source>
        <dbReference type="Pfam" id="PF00171"/>
    </source>
</evidence>
<evidence type="ECO:0000313" key="5">
    <source>
        <dbReference type="Proteomes" id="UP000298663"/>
    </source>
</evidence>
<feature type="domain" description="Aldehyde dehydrogenase" evidence="3">
    <location>
        <begin position="6"/>
        <end position="303"/>
    </location>
</feature>
<comment type="caution">
    <text evidence="4">The sequence shown here is derived from an EMBL/GenBank/DDBJ whole genome shotgun (WGS) entry which is preliminary data.</text>
</comment>
<dbReference type="InterPro" id="IPR016162">
    <property type="entry name" value="Ald_DH_N"/>
</dbReference>
<dbReference type="Pfam" id="PF00171">
    <property type="entry name" value="Aldedh"/>
    <property type="match status" value="1"/>
</dbReference>
<reference evidence="4 5" key="1">
    <citation type="journal article" date="2015" name="Genome Biol.">
        <title>Comparative genomics of Steinernema reveals deeply conserved gene regulatory networks.</title>
        <authorList>
            <person name="Dillman A.R."/>
            <person name="Macchietto M."/>
            <person name="Porter C.F."/>
            <person name="Rogers A."/>
            <person name="Williams B."/>
            <person name="Antoshechkin I."/>
            <person name="Lee M.M."/>
            <person name="Goodwin Z."/>
            <person name="Lu X."/>
            <person name="Lewis E.E."/>
            <person name="Goodrich-Blair H."/>
            <person name="Stock S.P."/>
            <person name="Adams B.J."/>
            <person name="Sternberg P.W."/>
            <person name="Mortazavi A."/>
        </authorList>
    </citation>
    <scope>NUCLEOTIDE SEQUENCE [LARGE SCALE GENOMIC DNA]</scope>
    <source>
        <strain evidence="4 5">ALL</strain>
    </source>
</reference>
<keyword evidence="2" id="KW-0560">Oxidoreductase</keyword>
<comment type="similarity">
    <text evidence="1">Belongs to the aldehyde dehydrogenase family.</text>
</comment>
<dbReference type="OrthoDB" id="440325at2759"/>
<dbReference type="InterPro" id="IPR015590">
    <property type="entry name" value="Aldehyde_DH_dom"/>
</dbReference>
<evidence type="ECO:0000256" key="2">
    <source>
        <dbReference type="ARBA" id="ARBA00023002"/>
    </source>
</evidence>
<reference evidence="4 5" key="2">
    <citation type="journal article" date="2019" name="G3 (Bethesda)">
        <title>Hybrid Assembly of the Genome of the Entomopathogenic Nematode Steinernema carpocapsae Identifies the X-Chromosome.</title>
        <authorList>
            <person name="Serra L."/>
            <person name="Macchietto M."/>
            <person name="Macias-Munoz A."/>
            <person name="McGill C.J."/>
            <person name="Rodriguez I.M."/>
            <person name="Rodriguez B."/>
            <person name="Murad R."/>
            <person name="Mortazavi A."/>
        </authorList>
    </citation>
    <scope>NUCLEOTIDE SEQUENCE [LARGE SCALE GENOMIC DNA]</scope>
    <source>
        <strain evidence="4 5">ALL</strain>
    </source>
</reference>
<dbReference type="STRING" id="34508.A0A4U5NYE0"/>
<dbReference type="PANTHER" id="PTHR43570">
    <property type="entry name" value="ALDEHYDE DEHYDROGENASE"/>
    <property type="match status" value="1"/>
</dbReference>
<accession>A0A4U5NYE0</accession>
<dbReference type="InterPro" id="IPR016161">
    <property type="entry name" value="Ald_DH/histidinol_DH"/>
</dbReference>